<proteinExistence type="predicted"/>
<comment type="caution">
    <text evidence="1">The sequence shown here is derived from an EMBL/GenBank/DDBJ whole genome shotgun (WGS) entry which is preliminary data.</text>
</comment>
<dbReference type="AlphaFoldDB" id="A0A1H9V834"/>
<dbReference type="RefSeq" id="WP_093073545.1">
    <property type="nucleotide sequence ID" value="NZ_FOGV01000018.1"/>
</dbReference>
<dbReference type="EMBL" id="FOGV01000018">
    <property type="protein sequence ID" value="SES17701.1"/>
    <property type="molecule type" value="Genomic_DNA"/>
</dbReference>
<evidence type="ECO:0000313" key="1">
    <source>
        <dbReference type="EMBL" id="SES17701.1"/>
    </source>
</evidence>
<reference evidence="2" key="1">
    <citation type="submission" date="2016-10" db="EMBL/GenBank/DDBJ databases">
        <authorList>
            <person name="de Groot N.N."/>
        </authorList>
    </citation>
    <scope>NUCLEOTIDE SEQUENCE [LARGE SCALE GENOMIC DNA]</scope>
    <source>
        <strain evidence="2">10nlg</strain>
    </source>
</reference>
<sequence length="220" mass="25952">MRSRKTEFMVDFPRLKKQKQLEATQKLSVLYEGVFDYIEREANLREKVRAKAIYKHKIGLGKTSMITVEEDEHFQHWFAFDHITAAGSRMFDLYIRDNQEKLDKKTLEIAGMVMLMHLEPFYVQFSNSDNFIIAPLFEPFVYQEVAPLKPMTMPVEKEFILARTVKLGFERKMIGPPITIKEECEEDVALRLLTASEQGQLAYRKYLKEFGVDFRKYCNK</sequence>
<organism evidence="1 2">
    <name type="scientific">Salisediminibacterium halotolerans</name>
    <dbReference type="NCBI Taxonomy" id="517425"/>
    <lineage>
        <taxon>Bacteria</taxon>
        <taxon>Bacillati</taxon>
        <taxon>Bacillota</taxon>
        <taxon>Bacilli</taxon>
        <taxon>Bacillales</taxon>
        <taxon>Bacillaceae</taxon>
        <taxon>Salisediminibacterium</taxon>
    </lineage>
</organism>
<dbReference type="Proteomes" id="UP000199318">
    <property type="component" value="Unassembled WGS sequence"/>
</dbReference>
<name>A0A1H9V834_9BACI</name>
<keyword evidence="2" id="KW-1185">Reference proteome</keyword>
<dbReference type="OrthoDB" id="2989520at2"/>
<protein>
    <submittedName>
        <fullName evidence="1">Uncharacterized protein</fullName>
    </submittedName>
</protein>
<gene>
    <name evidence="1" type="ORF">SAMN05444126_11855</name>
</gene>
<accession>A0A1H9V834</accession>
<dbReference type="STRING" id="1464123.SAMN05444126_11855"/>
<evidence type="ECO:0000313" key="2">
    <source>
        <dbReference type="Proteomes" id="UP000199318"/>
    </source>
</evidence>